<keyword evidence="1" id="KW-0694">RNA-binding</keyword>
<name>A0A9P5MXL3_9AGAM</name>
<evidence type="ECO:0000256" key="1">
    <source>
        <dbReference type="PROSITE-ProRule" id="PRU00117"/>
    </source>
</evidence>
<keyword evidence="4" id="KW-1185">Reference proteome</keyword>
<feature type="region of interest" description="Disordered" evidence="2">
    <location>
        <begin position="49"/>
        <end position="77"/>
    </location>
</feature>
<dbReference type="Proteomes" id="UP000759537">
    <property type="component" value="Unassembled WGS sequence"/>
</dbReference>
<dbReference type="AlphaFoldDB" id="A0A9P5MXL3"/>
<protein>
    <submittedName>
        <fullName evidence="3">Uncharacterized protein</fullName>
    </submittedName>
</protein>
<comment type="caution">
    <text evidence="3">The sequence shown here is derived from an EMBL/GenBank/DDBJ whole genome shotgun (WGS) entry which is preliminary data.</text>
</comment>
<evidence type="ECO:0000313" key="4">
    <source>
        <dbReference type="Proteomes" id="UP000759537"/>
    </source>
</evidence>
<evidence type="ECO:0000256" key="2">
    <source>
        <dbReference type="SAM" id="MobiDB-lite"/>
    </source>
</evidence>
<sequence length="678" mass="75842">MSFSSLPRRIALLPSSWHSYCRLRGTRFATTASNLSALERRVNDDRVQVQDASKRVFPQRTTEHGVDSAGRSSEPSKTESYLLSLLTDGTVPTLHDLERLKPSDHSDPLSTDYAREYRTLLDNICRSFSNGQLRCFSQQYGLRLSAKRRKMAVAEAIVEKAWHWPPLRELKRAQRDRTEVASETLALTSSELFILLGKDGSDLFHLSRAYNVHISVKRNPLAIYLEGSRESIRAAQKYVDDVRKGIVEDIVDTPFAHPVSQEVLQRISRLSGAFVENIGDQKLRVLAKHHTHIMLAQRLAVRLHYETEPSELLAQRVHEPEFHTPTTAPNEYALYPFGVPRSLSPMRRSNAFFRWRKVGDWLGDTLSQSLGISGHAHSESNFFSMDGTEVGLRQRLTENTSMPSHGSRRLISVLSGHILFPAPQIGAQPSLLAPHTGGSTYADTRSWVSTQQSSATFIPSLPLELVKAIPAQQRVHHRLVYRCSPDPEQHRRDPTATHFIRLEVPLVDPKQVQLPVGLPNGSVLAGAMCSSGSSANLDILMPDRLMDLRFIVSDTNPLTLGQLPSGILNYLNDLENFLISSDLDVVQPVPPLHISYDNREYVLMTNASVRQSTESPSFDPSSGIAVTSESTLDLESGHHSAVCVISSDNLDSPREWDAFLQNCDRMTARTSTRRSKLL</sequence>
<reference evidence="3" key="1">
    <citation type="submission" date="2019-10" db="EMBL/GenBank/DDBJ databases">
        <authorList>
            <consortium name="DOE Joint Genome Institute"/>
            <person name="Kuo A."/>
            <person name="Miyauchi S."/>
            <person name="Kiss E."/>
            <person name="Drula E."/>
            <person name="Kohler A."/>
            <person name="Sanchez-Garcia M."/>
            <person name="Andreopoulos B."/>
            <person name="Barry K.W."/>
            <person name="Bonito G."/>
            <person name="Buee M."/>
            <person name="Carver A."/>
            <person name="Chen C."/>
            <person name="Cichocki N."/>
            <person name="Clum A."/>
            <person name="Culley D."/>
            <person name="Crous P.W."/>
            <person name="Fauchery L."/>
            <person name="Girlanda M."/>
            <person name="Hayes R."/>
            <person name="Keri Z."/>
            <person name="LaButti K."/>
            <person name="Lipzen A."/>
            <person name="Lombard V."/>
            <person name="Magnuson J."/>
            <person name="Maillard F."/>
            <person name="Morin E."/>
            <person name="Murat C."/>
            <person name="Nolan M."/>
            <person name="Ohm R."/>
            <person name="Pangilinan J."/>
            <person name="Pereira M."/>
            <person name="Perotto S."/>
            <person name="Peter M."/>
            <person name="Riley R."/>
            <person name="Sitrit Y."/>
            <person name="Stielow B."/>
            <person name="Szollosi G."/>
            <person name="Zifcakova L."/>
            <person name="Stursova M."/>
            <person name="Spatafora J.W."/>
            <person name="Tedersoo L."/>
            <person name="Vaario L.-M."/>
            <person name="Yamada A."/>
            <person name="Yan M."/>
            <person name="Wang P."/>
            <person name="Xu J."/>
            <person name="Bruns T."/>
            <person name="Baldrian P."/>
            <person name="Vilgalys R."/>
            <person name="Henrissat B."/>
            <person name="Grigoriev I.V."/>
            <person name="Hibbett D."/>
            <person name="Nagy L.G."/>
            <person name="Martin F.M."/>
        </authorList>
    </citation>
    <scope>NUCLEOTIDE SEQUENCE</scope>
    <source>
        <strain evidence="3">Prilba</strain>
    </source>
</reference>
<dbReference type="PROSITE" id="PS50084">
    <property type="entry name" value="KH_TYPE_1"/>
    <property type="match status" value="1"/>
</dbReference>
<organism evidence="3 4">
    <name type="scientific">Russula ochroleuca</name>
    <dbReference type="NCBI Taxonomy" id="152965"/>
    <lineage>
        <taxon>Eukaryota</taxon>
        <taxon>Fungi</taxon>
        <taxon>Dikarya</taxon>
        <taxon>Basidiomycota</taxon>
        <taxon>Agaricomycotina</taxon>
        <taxon>Agaricomycetes</taxon>
        <taxon>Russulales</taxon>
        <taxon>Russulaceae</taxon>
        <taxon>Russula</taxon>
    </lineage>
</organism>
<dbReference type="OrthoDB" id="3362817at2759"/>
<accession>A0A9P5MXL3</accession>
<gene>
    <name evidence="3" type="ORF">DFH94DRAFT_738197</name>
</gene>
<feature type="non-terminal residue" evidence="3">
    <location>
        <position position="678"/>
    </location>
</feature>
<proteinExistence type="predicted"/>
<dbReference type="EMBL" id="WHVB01000007">
    <property type="protein sequence ID" value="KAF8481129.1"/>
    <property type="molecule type" value="Genomic_DNA"/>
</dbReference>
<evidence type="ECO:0000313" key="3">
    <source>
        <dbReference type="EMBL" id="KAF8481129.1"/>
    </source>
</evidence>
<dbReference type="GO" id="GO:0003723">
    <property type="term" value="F:RNA binding"/>
    <property type="evidence" value="ECO:0007669"/>
    <property type="project" value="UniProtKB-UniRule"/>
</dbReference>
<reference evidence="3" key="2">
    <citation type="journal article" date="2020" name="Nat. Commun.">
        <title>Large-scale genome sequencing of mycorrhizal fungi provides insights into the early evolution of symbiotic traits.</title>
        <authorList>
            <person name="Miyauchi S."/>
            <person name="Kiss E."/>
            <person name="Kuo A."/>
            <person name="Drula E."/>
            <person name="Kohler A."/>
            <person name="Sanchez-Garcia M."/>
            <person name="Morin E."/>
            <person name="Andreopoulos B."/>
            <person name="Barry K.W."/>
            <person name="Bonito G."/>
            <person name="Buee M."/>
            <person name="Carver A."/>
            <person name="Chen C."/>
            <person name="Cichocki N."/>
            <person name="Clum A."/>
            <person name="Culley D."/>
            <person name="Crous P.W."/>
            <person name="Fauchery L."/>
            <person name="Girlanda M."/>
            <person name="Hayes R.D."/>
            <person name="Keri Z."/>
            <person name="LaButti K."/>
            <person name="Lipzen A."/>
            <person name="Lombard V."/>
            <person name="Magnuson J."/>
            <person name="Maillard F."/>
            <person name="Murat C."/>
            <person name="Nolan M."/>
            <person name="Ohm R.A."/>
            <person name="Pangilinan J."/>
            <person name="Pereira M.F."/>
            <person name="Perotto S."/>
            <person name="Peter M."/>
            <person name="Pfister S."/>
            <person name="Riley R."/>
            <person name="Sitrit Y."/>
            <person name="Stielow J.B."/>
            <person name="Szollosi G."/>
            <person name="Zifcakova L."/>
            <person name="Stursova M."/>
            <person name="Spatafora J.W."/>
            <person name="Tedersoo L."/>
            <person name="Vaario L.M."/>
            <person name="Yamada A."/>
            <person name="Yan M."/>
            <person name="Wang P."/>
            <person name="Xu J."/>
            <person name="Bruns T."/>
            <person name="Baldrian P."/>
            <person name="Vilgalys R."/>
            <person name="Dunand C."/>
            <person name="Henrissat B."/>
            <person name="Grigoriev I.V."/>
            <person name="Hibbett D."/>
            <person name="Nagy L.G."/>
            <person name="Martin F.M."/>
        </authorList>
    </citation>
    <scope>NUCLEOTIDE SEQUENCE</scope>
    <source>
        <strain evidence="3">Prilba</strain>
    </source>
</reference>